<name>A0AAW6LLU8_RHOSG</name>
<organism evidence="2 3">
    <name type="scientific">Rhodococcus qingshengii</name>
    <dbReference type="NCBI Taxonomy" id="334542"/>
    <lineage>
        <taxon>Bacteria</taxon>
        <taxon>Bacillati</taxon>
        <taxon>Actinomycetota</taxon>
        <taxon>Actinomycetes</taxon>
        <taxon>Mycobacteriales</taxon>
        <taxon>Nocardiaceae</taxon>
        <taxon>Rhodococcus</taxon>
        <taxon>Rhodococcus erythropolis group</taxon>
    </lineage>
</organism>
<dbReference type="AlphaFoldDB" id="A0AAW6LLU8"/>
<dbReference type="CDD" id="cd00090">
    <property type="entry name" value="HTH_ARSR"/>
    <property type="match status" value="1"/>
</dbReference>
<feature type="domain" description="HTH arsR-type" evidence="1">
    <location>
        <begin position="7"/>
        <end position="89"/>
    </location>
</feature>
<dbReference type="InterPro" id="IPR036390">
    <property type="entry name" value="WH_DNA-bd_sf"/>
</dbReference>
<dbReference type="InterPro" id="IPR043519">
    <property type="entry name" value="NT_sf"/>
</dbReference>
<dbReference type="InterPro" id="IPR036388">
    <property type="entry name" value="WH-like_DNA-bd_sf"/>
</dbReference>
<protein>
    <submittedName>
        <fullName evidence="2">ArsR family transcriptional regulator</fullName>
    </submittedName>
</protein>
<accession>A0AAW6LLU8</accession>
<sequence>MRSNGPALLPVFRSQHQAELLTQLLLHPDDEYTVSDLAKRLKVPLSTLHSEIVRLDKAGLVASRTEGRNRLVHANTRHPASAALTQLLQTTFGPRTVIDEEFEIPDAELVMIFGSWAARYEGEDGPPPRDIDVLVVGRVDRADVYAAADRAQERLGIEVNPVVRTPDEWNDLSDPLVAQIRGSSHLVVHGDPESRG</sequence>
<gene>
    <name evidence="2" type="ORF">PXH69_21230</name>
</gene>
<dbReference type="RefSeq" id="WP_275232081.1">
    <property type="nucleotide sequence ID" value="NZ_JARDXE010000014.1"/>
</dbReference>
<evidence type="ECO:0000313" key="2">
    <source>
        <dbReference type="EMBL" id="MDE8647499.1"/>
    </source>
</evidence>
<evidence type="ECO:0000313" key="3">
    <source>
        <dbReference type="Proteomes" id="UP001217325"/>
    </source>
</evidence>
<dbReference type="SMART" id="SM00418">
    <property type="entry name" value="HTH_ARSR"/>
    <property type="match status" value="1"/>
</dbReference>
<dbReference type="Gene3D" id="3.30.460.10">
    <property type="entry name" value="Beta Polymerase, domain 2"/>
    <property type="match status" value="1"/>
</dbReference>
<dbReference type="Proteomes" id="UP001217325">
    <property type="component" value="Unassembled WGS sequence"/>
</dbReference>
<dbReference type="GO" id="GO:0003700">
    <property type="term" value="F:DNA-binding transcription factor activity"/>
    <property type="evidence" value="ECO:0007669"/>
    <property type="project" value="InterPro"/>
</dbReference>
<dbReference type="SUPFAM" id="SSF46785">
    <property type="entry name" value="Winged helix' DNA-binding domain"/>
    <property type="match status" value="1"/>
</dbReference>
<dbReference type="SUPFAM" id="SSF81301">
    <property type="entry name" value="Nucleotidyltransferase"/>
    <property type="match status" value="1"/>
</dbReference>
<dbReference type="InterPro" id="IPR011991">
    <property type="entry name" value="ArsR-like_HTH"/>
</dbReference>
<dbReference type="Gene3D" id="1.10.10.10">
    <property type="entry name" value="Winged helix-like DNA-binding domain superfamily/Winged helix DNA-binding domain"/>
    <property type="match status" value="1"/>
</dbReference>
<proteinExistence type="predicted"/>
<reference evidence="2" key="1">
    <citation type="submission" date="2023-02" db="EMBL/GenBank/DDBJ databases">
        <title>A novel hydrolase synthesized by Rhodococcus erythropolis HQ is responsible for the detoxification of Zearalenone.</title>
        <authorList>
            <person name="Hu J."/>
            <person name="Xu J."/>
        </authorList>
    </citation>
    <scope>NUCLEOTIDE SEQUENCE</scope>
    <source>
        <strain evidence="2">HQ</strain>
    </source>
</reference>
<dbReference type="EMBL" id="JARDXE010000014">
    <property type="protein sequence ID" value="MDE8647499.1"/>
    <property type="molecule type" value="Genomic_DNA"/>
</dbReference>
<evidence type="ECO:0000259" key="1">
    <source>
        <dbReference type="SMART" id="SM00418"/>
    </source>
</evidence>
<comment type="caution">
    <text evidence="2">The sequence shown here is derived from an EMBL/GenBank/DDBJ whole genome shotgun (WGS) entry which is preliminary data.</text>
</comment>
<dbReference type="CDD" id="cd05403">
    <property type="entry name" value="NT_KNTase_like"/>
    <property type="match status" value="1"/>
</dbReference>
<dbReference type="InterPro" id="IPR001845">
    <property type="entry name" value="HTH_ArsR_DNA-bd_dom"/>
</dbReference>